<evidence type="ECO:0000256" key="5">
    <source>
        <dbReference type="ARBA" id="ARBA00023014"/>
    </source>
</evidence>
<dbReference type="GO" id="GO:0016705">
    <property type="term" value="F:oxidoreductase activity, acting on paired donors, with incorporation or reduction of molecular oxygen"/>
    <property type="evidence" value="ECO:0007669"/>
    <property type="project" value="UniProtKB-ARBA"/>
</dbReference>
<evidence type="ECO:0000313" key="7">
    <source>
        <dbReference type="EMBL" id="GET37225.1"/>
    </source>
</evidence>
<keyword evidence="5" id="KW-0411">Iron-sulfur</keyword>
<dbReference type="InterPro" id="IPR050584">
    <property type="entry name" value="Cholesterol_7-desaturase"/>
</dbReference>
<feature type="domain" description="Rieske" evidence="6">
    <location>
        <begin position="13"/>
        <end position="116"/>
    </location>
</feature>
<keyword evidence="8" id="KW-1185">Reference proteome</keyword>
<evidence type="ECO:0000256" key="3">
    <source>
        <dbReference type="ARBA" id="ARBA00023002"/>
    </source>
</evidence>
<dbReference type="GO" id="GO:0004497">
    <property type="term" value="F:monooxygenase activity"/>
    <property type="evidence" value="ECO:0007669"/>
    <property type="project" value="UniProtKB-ARBA"/>
</dbReference>
<dbReference type="SUPFAM" id="SSF55961">
    <property type="entry name" value="Bet v1-like"/>
    <property type="match status" value="1"/>
</dbReference>
<evidence type="ECO:0000256" key="1">
    <source>
        <dbReference type="ARBA" id="ARBA00022714"/>
    </source>
</evidence>
<keyword evidence="3" id="KW-0560">Oxidoreductase</keyword>
<dbReference type="InterPro" id="IPR036922">
    <property type="entry name" value="Rieske_2Fe-2S_sf"/>
</dbReference>
<dbReference type="PANTHER" id="PTHR21266">
    <property type="entry name" value="IRON-SULFUR DOMAIN CONTAINING PROTEIN"/>
    <property type="match status" value="1"/>
</dbReference>
<dbReference type="AlphaFoldDB" id="A0AAV3XAU1"/>
<dbReference type="PROSITE" id="PS51296">
    <property type="entry name" value="RIESKE"/>
    <property type="match status" value="1"/>
</dbReference>
<reference evidence="7" key="1">
    <citation type="submission" date="2019-10" db="EMBL/GenBank/DDBJ databases">
        <title>Draft genome sequece of Microseira wollei NIES-4236.</title>
        <authorList>
            <person name="Yamaguchi H."/>
            <person name="Suzuki S."/>
            <person name="Kawachi M."/>
        </authorList>
    </citation>
    <scope>NUCLEOTIDE SEQUENCE</scope>
    <source>
        <strain evidence="7">NIES-4236</strain>
    </source>
</reference>
<gene>
    <name evidence="7" type="ORF">MiSe_19780</name>
</gene>
<sequence>MKFLAEPVLFNDWHVVGRSQDLKAGKLLSVRLLEEDLVLWRDDTQALAWQNRCPHRGARLSLGKIVDNTLVCPYHGLAYNSRGCCVKIPAHPTQLPPAQAYVQTYQTQERYGLVWVCLGKPNRDIPDFAEWDDPTYRHICCGPYHYRSSAFRALENFLDIAHFPFVHGGLLGDPEHPEIEDYQVEASLNGITIRNVRVWQPDPDGTGQGAPVTYEYKVLRPLTAYFCKESNGRRFAIFFHVTPVDQVECIGWMWIAMNYAYEVPEAELRAHQDKLVAQDIAIVESQRPQRLPLDLQAEVHLGSDRASIAYRQWLFQLGVTFGVT</sequence>
<dbReference type="GO" id="GO:0051537">
    <property type="term" value="F:2 iron, 2 sulfur cluster binding"/>
    <property type="evidence" value="ECO:0007669"/>
    <property type="project" value="UniProtKB-KW"/>
</dbReference>
<protein>
    <submittedName>
        <fullName evidence="7">Rieske (2Fe-2S) iron-sulfur domain protein</fullName>
    </submittedName>
</protein>
<keyword evidence="1" id="KW-0001">2Fe-2S</keyword>
<name>A0AAV3XAU1_9CYAN</name>
<evidence type="ECO:0000313" key="8">
    <source>
        <dbReference type="Proteomes" id="UP001050975"/>
    </source>
</evidence>
<evidence type="ECO:0000259" key="6">
    <source>
        <dbReference type="PROSITE" id="PS51296"/>
    </source>
</evidence>
<keyword evidence="4" id="KW-0408">Iron</keyword>
<dbReference type="Pfam" id="PF00355">
    <property type="entry name" value="Rieske"/>
    <property type="match status" value="1"/>
</dbReference>
<dbReference type="Gene3D" id="2.102.10.10">
    <property type="entry name" value="Rieske [2Fe-2S] iron-sulphur domain"/>
    <property type="match status" value="1"/>
</dbReference>
<dbReference type="InterPro" id="IPR044043">
    <property type="entry name" value="VanA_C_cat"/>
</dbReference>
<dbReference type="SUPFAM" id="SSF50022">
    <property type="entry name" value="ISP domain"/>
    <property type="match status" value="1"/>
</dbReference>
<dbReference type="EMBL" id="BLAY01000024">
    <property type="protein sequence ID" value="GET37225.1"/>
    <property type="molecule type" value="Genomic_DNA"/>
</dbReference>
<comment type="caution">
    <text evidence="7">The sequence shown here is derived from an EMBL/GenBank/DDBJ whole genome shotgun (WGS) entry which is preliminary data.</text>
</comment>
<dbReference type="Proteomes" id="UP001050975">
    <property type="component" value="Unassembled WGS sequence"/>
</dbReference>
<organism evidence="7 8">
    <name type="scientific">Microseira wollei NIES-4236</name>
    <dbReference type="NCBI Taxonomy" id="2530354"/>
    <lineage>
        <taxon>Bacteria</taxon>
        <taxon>Bacillati</taxon>
        <taxon>Cyanobacteriota</taxon>
        <taxon>Cyanophyceae</taxon>
        <taxon>Oscillatoriophycideae</taxon>
        <taxon>Aerosakkonematales</taxon>
        <taxon>Aerosakkonemataceae</taxon>
        <taxon>Microseira</taxon>
    </lineage>
</organism>
<evidence type="ECO:0000256" key="2">
    <source>
        <dbReference type="ARBA" id="ARBA00022723"/>
    </source>
</evidence>
<dbReference type="Pfam" id="PF19112">
    <property type="entry name" value="VanA_C"/>
    <property type="match status" value="1"/>
</dbReference>
<accession>A0AAV3XAU1</accession>
<dbReference type="PANTHER" id="PTHR21266:SF60">
    <property type="entry name" value="3-KETOSTEROID-9-ALPHA-MONOOXYGENASE, OXYGENASE COMPONENT"/>
    <property type="match status" value="1"/>
</dbReference>
<keyword evidence="2" id="KW-0479">Metal-binding</keyword>
<dbReference type="GO" id="GO:0046872">
    <property type="term" value="F:metal ion binding"/>
    <property type="evidence" value="ECO:0007669"/>
    <property type="project" value="UniProtKB-KW"/>
</dbReference>
<dbReference type="RefSeq" id="WP_226578344.1">
    <property type="nucleotide sequence ID" value="NZ_BLAY01000024.1"/>
</dbReference>
<evidence type="ECO:0000256" key="4">
    <source>
        <dbReference type="ARBA" id="ARBA00023004"/>
    </source>
</evidence>
<proteinExistence type="predicted"/>
<dbReference type="Gene3D" id="3.90.380.10">
    <property type="entry name" value="Naphthalene 1,2-dioxygenase Alpha Subunit, Chain A, domain 1"/>
    <property type="match status" value="1"/>
</dbReference>
<dbReference type="InterPro" id="IPR017941">
    <property type="entry name" value="Rieske_2Fe-2S"/>
</dbReference>